<feature type="region of interest" description="Disordered" evidence="1">
    <location>
        <begin position="244"/>
        <end position="365"/>
    </location>
</feature>
<evidence type="ECO:0000313" key="3">
    <source>
        <dbReference type="EMBL" id="ODA31246.1"/>
    </source>
</evidence>
<reference evidence="3 4" key="1">
    <citation type="submission" date="2016-05" db="EMBL/GenBank/DDBJ databases">
        <title>Genomic and physiological characterization of Planctopirus sp. isolated from fresh water lake.</title>
        <authorList>
            <person name="Subhash Y."/>
            <person name="Ramana C."/>
        </authorList>
    </citation>
    <scope>NUCLEOTIDE SEQUENCE [LARGE SCALE GENOMIC DNA]</scope>
    <source>
        <strain evidence="3 4">JC280</strain>
    </source>
</reference>
<gene>
    <name evidence="3" type="ORF">A6X21_22495</name>
</gene>
<sequence length="365" mass="40691">MQPWPTRIQGPVAVIGDVHGQLDLLNSILSQLQQLPNYDELWIVLIGDLVDRGPDPGGVIQRILELREEHRRTTVVFGNHELAMLGALGWVPTPEFAEWNPRWIQFYDSEPTFRSYGVEPGDLEGLARAIPPEHKEFLTTMPWVVEHPENIFVHAGLDANQPTEMQLRILHAKDWTLVRPPWLCDKAFAAQDGPPDNWRRIISGHVPTAEVVIRPKRILTDTTGGLRGELSCVILPECRILQSRGGADRAVTQADESMPTRHHESSATANTAHVQPSATVRQPAVQPPAVSPQRGISTESNRISDRVSTSHGVPRDRSAEEKTSSGHAEQGRTASEKKRGSSRSNRREQPSGSAQKMSWWKRLLG</sequence>
<dbReference type="PANTHER" id="PTHR47474">
    <property type="entry name" value="TYROSINE-PROTEIN PHOSPHATASE RLPH2"/>
    <property type="match status" value="1"/>
</dbReference>
<dbReference type="InterPro" id="IPR029052">
    <property type="entry name" value="Metallo-depent_PP-like"/>
</dbReference>
<evidence type="ECO:0000256" key="1">
    <source>
        <dbReference type="SAM" id="MobiDB-lite"/>
    </source>
</evidence>
<comment type="caution">
    <text evidence="3">The sequence shown here is derived from an EMBL/GenBank/DDBJ whole genome shotgun (WGS) entry which is preliminary data.</text>
</comment>
<dbReference type="SUPFAM" id="SSF56300">
    <property type="entry name" value="Metallo-dependent phosphatases"/>
    <property type="match status" value="1"/>
</dbReference>
<feature type="domain" description="Calcineurin-like phosphoesterase" evidence="2">
    <location>
        <begin position="11"/>
        <end position="134"/>
    </location>
</feature>
<dbReference type="PANTHER" id="PTHR47474:SF1">
    <property type="entry name" value="TYROSINE-PROTEIN PHOSPHATASE RLPH2"/>
    <property type="match status" value="1"/>
</dbReference>
<dbReference type="STRING" id="1841610.A6X21_22495"/>
<dbReference type="EMBL" id="LYDR01000090">
    <property type="protein sequence ID" value="ODA31246.1"/>
    <property type="molecule type" value="Genomic_DNA"/>
</dbReference>
<dbReference type="Proteomes" id="UP000094828">
    <property type="component" value="Unassembled WGS sequence"/>
</dbReference>
<feature type="compositionally biased region" description="Polar residues" evidence="1">
    <location>
        <begin position="266"/>
        <end position="277"/>
    </location>
</feature>
<dbReference type="Pfam" id="PF00149">
    <property type="entry name" value="Metallophos"/>
    <property type="match status" value="1"/>
</dbReference>
<feature type="compositionally biased region" description="Basic and acidic residues" evidence="1">
    <location>
        <begin position="313"/>
        <end position="324"/>
    </location>
</feature>
<evidence type="ECO:0000259" key="2">
    <source>
        <dbReference type="Pfam" id="PF00149"/>
    </source>
</evidence>
<keyword evidence="4" id="KW-1185">Reference proteome</keyword>
<dbReference type="RefSeq" id="WP_068847842.1">
    <property type="nucleotide sequence ID" value="NZ_LYDR01000090.1"/>
</dbReference>
<accession>A0A1C3EDC8</accession>
<feature type="compositionally biased region" description="Polar residues" evidence="1">
    <location>
        <begin position="294"/>
        <end position="311"/>
    </location>
</feature>
<evidence type="ECO:0000313" key="4">
    <source>
        <dbReference type="Proteomes" id="UP000094828"/>
    </source>
</evidence>
<organism evidence="3 4">
    <name type="scientific">Planctopirus hydrillae</name>
    <dbReference type="NCBI Taxonomy" id="1841610"/>
    <lineage>
        <taxon>Bacteria</taxon>
        <taxon>Pseudomonadati</taxon>
        <taxon>Planctomycetota</taxon>
        <taxon>Planctomycetia</taxon>
        <taxon>Planctomycetales</taxon>
        <taxon>Planctomycetaceae</taxon>
        <taxon>Planctopirus</taxon>
    </lineage>
</organism>
<dbReference type="GO" id="GO:0016787">
    <property type="term" value="F:hydrolase activity"/>
    <property type="evidence" value="ECO:0007669"/>
    <property type="project" value="InterPro"/>
</dbReference>
<dbReference type="OrthoDB" id="9779903at2"/>
<name>A0A1C3EDC8_9PLAN</name>
<dbReference type="AlphaFoldDB" id="A0A1C3EDC8"/>
<dbReference type="Gene3D" id="3.60.21.10">
    <property type="match status" value="1"/>
</dbReference>
<proteinExistence type="predicted"/>
<protein>
    <recommendedName>
        <fullName evidence="2">Calcineurin-like phosphoesterase domain-containing protein</fullName>
    </recommendedName>
</protein>
<dbReference type="InterPro" id="IPR004843">
    <property type="entry name" value="Calcineurin-like_PHP"/>
</dbReference>
<feature type="compositionally biased region" description="Basic and acidic residues" evidence="1">
    <location>
        <begin position="334"/>
        <end position="349"/>
    </location>
</feature>